<dbReference type="InterPro" id="IPR025383">
    <property type="entry name" value="MrpA_C/MbhD"/>
</dbReference>
<comment type="caution">
    <text evidence="10">The sequence shown here is derived from an EMBL/GenBank/DDBJ whole genome shotgun (WGS) entry which is preliminary data.</text>
</comment>
<evidence type="ECO:0000256" key="5">
    <source>
        <dbReference type="ARBA" id="ARBA00022989"/>
    </source>
</evidence>
<keyword evidence="4 7" id="KW-0812">Transmembrane</keyword>
<feature type="transmembrane region" description="Helical" evidence="7">
    <location>
        <begin position="252"/>
        <end position="271"/>
    </location>
</feature>
<dbReference type="RefSeq" id="WP_121441424.1">
    <property type="nucleotide sequence ID" value="NZ_RCDA01000001.1"/>
</dbReference>
<keyword evidence="11" id="KW-1185">Reference proteome</keyword>
<evidence type="ECO:0000256" key="2">
    <source>
        <dbReference type="ARBA" id="ARBA00009425"/>
    </source>
</evidence>
<feature type="transmembrane region" description="Helical" evidence="7">
    <location>
        <begin position="283"/>
        <end position="306"/>
    </location>
</feature>
<feature type="domain" description="Na+/H+ antiporter MnhB subunit-related protein" evidence="8">
    <location>
        <begin position="195"/>
        <end position="299"/>
    </location>
</feature>
<dbReference type="GO" id="GO:0005886">
    <property type="term" value="C:plasma membrane"/>
    <property type="evidence" value="ECO:0007669"/>
    <property type="project" value="UniProtKB-SubCell"/>
</dbReference>
<evidence type="ECO:0000259" key="8">
    <source>
        <dbReference type="Pfam" id="PF04039"/>
    </source>
</evidence>
<protein>
    <submittedName>
        <fullName evidence="10">Multisubunit sodium/proton antiporter MrpB subunit</fullName>
    </submittedName>
</protein>
<feature type="transmembrane region" description="Helical" evidence="7">
    <location>
        <begin position="6"/>
        <end position="24"/>
    </location>
</feature>
<dbReference type="Pfam" id="PF13244">
    <property type="entry name" value="MbhD"/>
    <property type="match status" value="1"/>
</dbReference>
<evidence type="ECO:0000313" key="10">
    <source>
        <dbReference type="EMBL" id="RLK50981.1"/>
    </source>
</evidence>
<feature type="transmembrane region" description="Helical" evidence="7">
    <location>
        <begin position="151"/>
        <end position="169"/>
    </location>
</feature>
<comment type="similarity">
    <text evidence="2">Belongs to the CPA3 antiporters (TC 2.A.63) subunit B family.</text>
</comment>
<feature type="transmembrane region" description="Helical" evidence="7">
    <location>
        <begin position="31"/>
        <end position="48"/>
    </location>
</feature>
<dbReference type="PANTHER" id="PTHR33932:SF4">
    <property type="entry name" value="NA(+)_H(+) ANTIPORTER SUBUNIT B"/>
    <property type="match status" value="1"/>
</dbReference>
<evidence type="ECO:0000313" key="11">
    <source>
        <dbReference type="Proteomes" id="UP000275461"/>
    </source>
</evidence>
<reference evidence="10 11" key="1">
    <citation type="submission" date="2018-10" db="EMBL/GenBank/DDBJ databases">
        <title>Genomic Encyclopedia of Type Strains, Phase IV (KMG-IV): sequencing the most valuable type-strain genomes for metagenomic binning, comparative biology and taxonomic classification.</title>
        <authorList>
            <person name="Goeker M."/>
        </authorList>
    </citation>
    <scope>NUCLEOTIDE SEQUENCE [LARGE SCALE GENOMIC DNA]</scope>
    <source>
        <strain evidence="10 11">DSM 12769</strain>
    </source>
</reference>
<keyword evidence="3" id="KW-1003">Cell membrane</keyword>
<feature type="transmembrane region" description="Helical" evidence="7">
    <location>
        <begin position="54"/>
        <end position="73"/>
    </location>
</feature>
<evidence type="ECO:0000256" key="4">
    <source>
        <dbReference type="ARBA" id="ARBA00022692"/>
    </source>
</evidence>
<dbReference type="Proteomes" id="UP000275461">
    <property type="component" value="Unassembled WGS sequence"/>
</dbReference>
<evidence type="ECO:0000256" key="7">
    <source>
        <dbReference type="SAM" id="Phobius"/>
    </source>
</evidence>
<feature type="transmembrane region" description="Helical" evidence="7">
    <location>
        <begin position="190"/>
        <end position="213"/>
    </location>
</feature>
<evidence type="ECO:0000256" key="6">
    <source>
        <dbReference type="ARBA" id="ARBA00023136"/>
    </source>
</evidence>
<evidence type="ECO:0000256" key="3">
    <source>
        <dbReference type="ARBA" id="ARBA00022475"/>
    </source>
</evidence>
<keyword evidence="6 7" id="KW-0472">Membrane</keyword>
<dbReference type="InterPro" id="IPR007182">
    <property type="entry name" value="MnhB"/>
</dbReference>
<dbReference type="AlphaFoldDB" id="A0A498CFC6"/>
<proteinExistence type="inferred from homology"/>
<name>A0A498CFC6_9GAMM</name>
<keyword evidence="5 7" id="KW-1133">Transmembrane helix</keyword>
<dbReference type="OrthoDB" id="4962908at2"/>
<dbReference type="Pfam" id="PF04039">
    <property type="entry name" value="MnhB"/>
    <property type="match status" value="1"/>
</dbReference>
<comment type="subcellular location">
    <subcellularLocation>
        <location evidence="1">Cell membrane</location>
        <topology evidence="1">Multi-pass membrane protein</topology>
    </subcellularLocation>
</comment>
<dbReference type="PANTHER" id="PTHR33932">
    <property type="entry name" value="NA(+)/H(+) ANTIPORTER SUBUNIT B"/>
    <property type="match status" value="1"/>
</dbReference>
<gene>
    <name evidence="10" type="ORF">DFR31_0894</name>
</gene>
<feature type="transmembrane region" description="Helical" evidence="7">
    <location>
        <begin position="219"/>
        <end position="240"/>
    </location>
</feature>
<sequence>MMDWWLDSLLVLGLLWLAWQAVSAPRVFRSVVMFIVFGLFMSLCWARLAAPDLALAEAAIGAGLTGALLLSAYRALLARHEQRLPEPRVSRPLAGLIAVLCALAFGVLAWVLLTVPGVETPAGREALARMDDLAVDNPVTGVLLVFRAYDTLMELGVLLLALLGARVVAEPLRASGPGPWQRPGLREPVLVAPLLALLVPLIVLVAGYLLWAGTSAPGGAFQAGAVLAALGVLLRLTGRVRPTMNSSFHERALLVLGLAVFTVAGALGFGFEGYMLSYPAGWSYPIILVVESALMLSIALTLALLFSGSGGLRGGE</sequence>
<dbReference type="InterPro" id="IPR050622">
    <property type="entry name" value="CPA3_antiporter_subunitB"/>
</dbReference>
<organism evidence="10 11">
    <name type="scientific">Alkalispirillum mobile</name>
    <dbReference type="NCBI Taxonomy" id="85925"/>
    <lineage>
        <taxon>Bacteria</taxon>
        <taxon>Pseudomonadati</taxon>
        <taxon>Pseudomonadota</taxon>
        <taxon>Gammaproteobacteria</taxon>
        <taxon>Chromatiales</taxon>
        <taxon>Ectothiorhodospiraceae</taxon>
        <taxon>Alkalispirillum</taxon>
    </lineage>
</organism>
<feature type="transmembrane region" description="Helical" evidence="7">
    <location>
        <begin position="93"/>
        <end position="113"/>
    </location>
</feature>
<evidence type="ECO:0000256" key="1">
    <source>
        <dbReference type="ARBA" id="ARBA00004651"/>
    </source>
</evidence>
<accession>A0A498CFC6</accession>
<evidence type="ECO:0000259" key="9">
    <source>
        <dbReference type="Pfam" id="PF13244"/>
    </source>
</evidence>
<dbReference type="EMBL" id="RCDA01000001">
    <property type="protein sequence ID" value="RLK50981.1"/>
    <property type="molecule type" value="Genomic_DNA"/>
</dbReference>
<feature type="domain" description="MrpA C-terminal/MbhD" evidence="9">
    <location>
        <begin position="13"/>
        <end position="76"/>
    </location>
</feature>